<sequence>MVHFAIADKVCLSNPSPGFLLGSISPDAIHARDHVTRIEKGATHLMSEGRFPSHETLKTNCVAYVDKNPEAEWKEFVLGYFAHIYADIRWTHTVYADFEKEYSGEQGDIRNTYNLEVSQVEFNLLQSEEWADHVITGLQKAYAYTIAPFVTQQEVSQYRDIKIAWLQDARNEPAIETRYFNEDRVKTFIENTSNELTALFHEWGMDAERRLS</sequence>
<evidence type="ECO:0000259" key="1">
    <source>
        <dbReference type="Pfam" id="PF00882"/>
    </source>
</evidence>
<dbReference type="Proteomes" id="UP001344632">
    <property type="component" value="Unassembled WGS sequence"/>
</dbReference>
<dbReference type="Pfam" id="PF00882">
    <property type="entry name" value="Zn_dep_PLPC"/>
    <property type="match status" value="1"/>
</dbReference>
<proteinExistence type="predicted"/>
<feature type="domain" description="Phospholipase C/D" evidence="1">
    <location>
        <begin position="9"/>
        <end position="101"/>
    </location>
</feature>
<dbReference type="InterPro" id="IPR029002">
    <property type="entry name" value="PLPC/GPLD1"/>
</dbReference>
<protein>
    <submittedName>
        <fullName evidence="2">Zinc dependent phospholipase C family protein</fullName>
    </submittedName>
</protein>
<comment type="caution">
    <text evidence="2">The sequence shown here is derived from an EMBL/GenBank/DDBJ whole genome shotgun (WGS) entry which is preliminary data.</text>
</comment>
<evidence type="ECO:0000313" key="2">
    <source>
        <dbReference type="EMBL" id="MEC0238497.1"/>
    </source>
</evidence>
<gene>
    <name evidence="2" type="ORF">P4H66_01250</name>
</gene>
<organism evidence="2 3">
    <name type="scientific">Paenibacillus dokdonensis</name>
    <dbReference type="NCBI Taxonomy" id="2567944"/>
    <lineage>
        <taxon>Bacteria</taxon>
        <taxon>Bacillati</taxon>
        <taxon>Bacillota</taxon>
        <taxon>Bacilli</taxon>
        <taxon>Bacillales</taxon>
        <taxon>Paenibacillaceae</taxon>
        <taxon>Paenibacillus</taxon>
    </lineage>
</organism>
<dbReference type="RefSeq" id="WP_326085141.1">
    <property type="nucleotide sequence ID" value="NZ_JARLKZ010000002.1"/>
</dbReference>
<accession>A0ABU6GHA0</accession>
<keyword evidence="3" id="KW-1185">Reference proteome</keyword>
<evidence type="ECO:0000313" key="3">
    <source>
        <dbReference type="Proteomes" id="UP001344632"/>
    </source>
</evidence>
<dbReference type="EMBL" id="JARLKZ010000002">
    <property type="protein sequence ID" value="MEC0238497.1"/>
    <property type="molecule type" value="Genomic_DNA"/>
</dbReference>
<name>A0ABU6GHA0_9BACL</name>
<reference evidence="2 3" key="1">
    <citation type="submission" date="2023-03" db="EMBL/GenBank/DDBJ databases">
        <title>Bacillus Genome Sequencing.</title>
        <authorList>
            <person name="Dunlap C."/>
        </authorList>
    </citation>
    <scope>NUCLEOTIDE SEQUENCE [LARGE SCALE GENOMIC DNA]</scope>
    <source>
        <strain evidence="2 3">BD-525</strain>
    </source>
</reference>